<dbReference type="InterPro" id="IPR003797">
    <property type="entry name" value="DegV"/>
</dbReference>
<dbReference type="Proteomes" id="UP000823913">
    <property type="component" value="Unassembled WGS sequence"/>
</dbReference>
<evidence type="ECO:0000256" key="1">
    <source>
        <dbReference type="ARBA" id="ARBA00023121"/>
    </source>
</evidence>
<dbReference type="Pfam" id="PF02645">
    <property type="entry name" value="DegV"/>
    <property type="match status" value="1"/>
</dbReference>
<proteinExistence type="predicted"/>
<dbReference type="EMBL" id="DVHK01000132">
    <property type="protein sequence ID" value="HIR67675.1"/>
    <property type="molecule type" value="Genomic_DNA"/>
</dbReference>
<dbReference type="PROSITE" id="PS51482">
    <property type="entry name" value="DEGV"/>
    <property type="match status" value="1"/>
</dbReference>
<dbReference type="Gene3D" id="3.40.50.10170">
    <property type="match status" value="1"/>
</dbReference>
<gene>
    <name evidence="2" type="ORF">IAB94_06490</name>
</gene>
<dbReference type="AlphaFoldDB" id="A0A9D1E751"/>
<reference evidence="2" key="1">
    <citation type="submission" date="2020-10" db="EMBL/GenBank/DDBJ databases">
        <authorList>
            <person name="Gilroy R."/>
        </authorList>
    </citation>
    <scope>NUCLEOTIDE SEQUENCE</scope>
    <source>
        <strain evidence="2">ChiW16-3235</strain>
    </source>
</reference>
<dbReference type="NCBIfam" id="TIGR00762">
    <property type="entry name" value="DegV"/>
    <property type="match status" value="1"/>
</dbReference>
<evidence type="ECO:0000313" key="2">
    <source>
        <dbReference type="EMBL" id="HIR67675.1"/>
    </source>
</evidence>
<dbReference type="InterPro" id="IPR043168">
    <property type="entry name" value="DegV_C"/>
</dbReference>
<sequence length="282" mass="30249">MIKILADSGCDIEESQAAALGITVVPFTVRFGSEEYLDGFTLSHEQFFEKLVESSELPQTSQINEFTFESYFKKLTSDGDQVVAITISSQLSGTHSCAVKAAKKFAGKVFVVDSLNACIGQRILVDYAVRLVKQGNLTAEQIVAELNAKKEKIQLLAVLDTLKYLRKGGRISSVAAVAGEMLSIKPVISVVGGAVKLVGKAMGSKKGNNLLNQLVTKCGGIDFSMPYVLGYSGLSDAFLKKYIVDSQALWKGKTEEIPYYLIGSTIGTHVGPGAIAVAFFAN</sequence>
<name>A0A9D1E751_9FIRM</name>
<protein>
    <submittedName>
        <fullName evidence="2">DegV family protein</fullName>
    </submittedName>
</protein>
<organism evidence="2 3">
    <name type="scientific">Candidatus Coproplasma avicola</name>
    <dbReference type="NCBI Taxonomy" id="2840744"/>
    <lineage>
        <taxon>Bacteria</taxon>
        <taxon>Bacillati</taxon>
        <taxon>Bacillota</taxon>
        <taxon>Clostridia</taxon>
        <taxon>Eubacteriales</taxon>
        <taxon>Candidatus Coproplasma</taxon>
    </lineage>
</organism>
<reference evidence="2" key="2">
    <citation type="journal article" date="2021" name="PeerJ">
        <title>Extensive microbial diversity within the chicken gut microbiome revealed by metagenomics and culture.</title>
        <authorList>
            <person name="Gilroy R."/>
            <person name="Ravi A."/>
            <person name="Getino M."/>
            <person name="Pursley I."/>
            <person name="Horton D.L."/>
            <person name="Alikhan N.F."/>
            <person name="Baker D."/>
            <person name="Gharbi K."/>
            <person name="Hall N."/>
            <person name="Watson M."/>
            <person name="Adriaenssens E.M."/>
            <person name="Foster-Nyarko E."/>
            <person name="Jarju S."/>
            <person name="Secka A."/>
            <person name="Antonio M."/>
            <person name="Oren A."/>
            <person name="Chaudhuri R.R."/>
            <person name="La Ragione R."/>
            <person name="Hildebrand F."/>
            <person name="Pallen M.J."/>
        </authorList>
    </citation>
    <scope>NUCLEOTIDE SEQUENCE</scope>
    <source>
        <strain evidence="2">ChiW16-3235</strain>
    </source>
</reference>
<evidence type="ECO:0000313" key="3">
    <source>
        <dbReference type="Proteomes" id="UP000823913"/>
    </source>
</evidence>
<dbReference type="PANTHER" id="PTHR33434">
    <property type="entry name" value="DEGV DOMAIN-CONTAINING PROTEIN DR_1986-RELATED"/>
    <property type="match status" value="1"/>
</dbReference>
<dbReference type="SUPFAM" id="SSF82549">
    <property type="entry name" value="DAK1/DegV-like"/>
    <property type="match status" value="1"/>
</dbReference>
<comment type="caution">
    <text evidence="2">The sequence shown here is derived from an EMBL/GenBank/DDBJ whole genome shotgun (WGS) entry which is preliminary data.</text>
</comment>
<dbReference type="InterPro" id="IPR050270">
    <property type="entry name" value="DegV_domain_contain"/>
</dbReference>
<dbReference type="PANTHER" id="PTHR33434:SF2">
    <property type="entry name" value="FATTY ACID-BINDING PROTEIN TM_1468"/>
    <property type="match status" value="1"/>
</dbReference>
<keyword evidence="1" id="KW-0446">Lipid-binding</keyword>
<accession>A0A9D1E751</accession>
<dbReference type="Gene3D" id="3.30.1180.10">
    <property type="match status" value="1"/>
</dbReference>
<dbReference type="GO" id="GO:0008289">
    <property type="term" value="F:lipid binding"/>
    <property type="evidence" value="ECO:0007669"/>
    <property type="project" value="UniProtKB-KW"/>
</dbReference>